<keyword evidence="3" id="KW-1185">Reference proteome</keyword>
<name>A0A6A6QKY2_9PEZI</name>
<gene>
    <name evidence="2" type="ORF">BU16DRAFT_71645</name>
</gene>
<reference evidence="2" key="1">
    <citation type="journal article" date="2020" name="Stud. Mycol.">
        <title>101 Dothideomycetes genomes: a test case for predicting lifestyles and emergence of pathogens.</title>
        <authorList>
            <person name="Haridas S."/>
            <person name="Albert R."/>
            <person name="Binder M."/>
            <person name="Bloem J."/>
            <person name="Labutti K."/>
            <person name="Salamov A."/>
            <person name="Andreopoulos B."/>
            <person name="Baker S."/>
            <person name="Barry K."/>
            <person name="Bills G."/>
            <person name="Bluhm B."/>
            <person name="Cannon C."/>
            <person name="Castanera R."/>
            <person name="Culley D."/>
            <person name="Daum C."/>
            <person name="Ezra D."/>
            <person name="Gonzalez J."/>
            <person name="Henrissat B."/>
            <person name="Kuo A."/>
            <person name="Liang C."/>
            <person name="Lipzen A."/>
            <person name="Lutzoni F."/>
            <person name="Magnuson J."/>
            <person name="Mondo S."/>
            <person name="Nolan M."/>
            <person name="Ohm R."/>
            <person name="Pangilinan J."/>
            <person name="Park H.-J."/>
            <person name="Ramirez L."/>
            <person name="Alfaro M."/>
            <person name="Sun H."/>
            <person name="Tritt A."/>
            <person name="Yoshinaga Y."/>
            <person name="Zwiers L.-H."/>
            <person name="Turgeon B."/>
            <person name="Goodwin S."/>
            <person name="Spatafora J."/>
            <person name="Crous P."/>
            <person name="Grigoriev I."/>
        </authorList>
    </citation>
    <scope>NUCLEOTIDE SEQUENCE</scope>
    <source>
        <strain evidence="2">CBS 269.34</strain>
    </source>
</reference>
<accession>A0A6A6QKY2</accession>
<dbReference type="Pfam" id="PF09994">
    <property type="entry name" value="T6SS_Tle1-like_cat"/>
    <property type="match status" value="1"/>
</dbReference>
<proteinExistence type="predicted"/>
<protein>
    <recommendedName>
        <fullName evidence="1">T6SS Phospholipase effector Tle1-like catalytic domain-containing protein</fullName>
    </recommendedName>
</protein>
<dbReference type="PANTHER" id="PTHR33840">
    <property type="match status" value="1"/>
</dbReference>
<sequence length="252" mass="29299">MCGNIENVFHALSLNEMRGDFAPILYTNPLSTQHLEQVWFPGFHSDVGGGENRFSNQIPDLTLQWMVRRLTGHVRYFDLQALRGLCHYSADIGQAEQFQNTIQWGKWYWVYKIRAKQERQEYLSSLHLADLGGTPTRNIVLEPVTAAEREWLPDHETWLLWQQQTTRAMETNERMHWIAKEYKENGGAVVTAAFRANKQLNATEPFANARRIVTGNQAYWSFTTRKVTMYETLRENLVIETLQDGSEIVYVV</sequence>
<dbReference type="AlphaFoldDB" id="A0A6A6QKY2"/>
<dbReference type="Proteomes" id="UP000799750">
    <property type="component" value="Unassembled WGS sequence"/>
</dbReference>
<dbReference type="InterPro" id="IPR018712">
    <property type="entry name" value="Tle1-like_cat"/>
</dbReference>
<evidence type="ECO:0000313" key="2">
    <source>
        <dbReference type="EMBL" id="KAF2493118.1"/>
    </source>
</evidence>
<evidence type="ECO:0000259" key="1">
    <source>
        <dbReference type="Pfam" id="PF09994"/>
    </source>
</evidence>
<dbReference type="OrthoDB" id="59699at2759"/>
<organism evidence="2 3">
    <name type="scientific">Lophium mytilinum</name>
    <dbReference type="NCBI Taxonomy" id="390894"/>
    <lineage>
        <taxon>Eukaryota</taxon>
        <taxon>Fungi</taxon>
        <taxon>Dikarya</taxon>
        <taxon>Ascomycota</taxon>
        <taxon>Pezizomycotina</taxon>
        <taxon>Dothideomycetes</taxon>
        <taxon>Pleosporomycetidae</taxon>
        <taxon>Mytilinidiales</taxon>
        <taxon>Mytilinidiaceae</taxon>
        <taxon>Lophium</taxon>
    </lineage>
</organism>
<dbReference type="PANTHER" id="PTHR33840:SF1">
    <property type="entry name" value="TLE1 PHOSPHOLIPASE DOMAIN-CONTAINING PROTEIN"/>
    <property type="match status" value="1"/>
</dbReference>
<feature type="domain" description="T6SS Phospholipase effector Tle1-like catalytic" evidence="1">
    <location>
        <begin position="4"/>
        <end position="68"/>
    </location>
</feature>
<dbReference type="EMBL" id="MU004192">
    <property type="protein sequence ID" value="KAF2493118.1"/>
    <property type="molecule type" value="Genomic_DNA"/>
</dbReference>
<evidence type="ECO:0000313" key="3">
    <source>
        <dbReference type="Proteomes" id="UP000799750"/>
    </source>
</evidence>